<proteinExistence type="predicted"/>
<reference evidence="1 2" key="1">
    <citation type="journal article" date="2016" name="Nat. Commun.">
        <title>Thousands of microbial genomes shed light on interconnected biogeochemical processes in an aquifer system.</title>
        <authorList>
            <person name="Anantharaman K."/>
            <person name="Brown C.T."/>
            <person name="Hug L.A."/>
            <person name="Sharon I."/>
            <person name="Castelle C.J."/>
            <person name="Probst A.J."/>
            <person name="Thomas B.C."/>
            <person name="Singh A."/>
            <person name="Wilkins M.J."/>
            <person name="Karaoz U."/>
            <person name="Brodie E.L."/>
            <person name="Williams K.H."/>
            <person name="Hubbard S.S."/>
            <person name="Banfield J.F."/>
        </authorList>
    </citation>
    <scope>NUCLEOTIDE SEQUENCE [LARGE SCALE GENOMIC DNA]</scope>
</reference>
<name>A0A1F7FL51_UNCRA</name>
<evidence type="ECO:0000313" key="2">
    <source>
        <dbReference type="Proteomes" id="UP000179243"/>
    </source>
</evidence>
<dbReference type="Proteomes" id="UP000179243">
    <property type="component" value="Unassembled WGS sequence"/>
</dbReference>
<comment type="caution">
    <text evidence="1">The sequence shown here is derived from an EMBL/GenBank/DDBJ whole genome shotgun (WGS) entry which is preliminary data.</text>
</comment>
<evidence type="ECO:0000313" key="1">
    <source>
        <dbReference type="EMBL" id="OGK07454.1"/>
    </source>
</evidence>
<organism evidence="1 2">
    <name type="scientific">Candidatus Raymondbacteria bacterium RIFOXYD12_FULL_49_13</name>
    <dbReference type="NCBI Taxonomy" id="1817890"/>
    <lineage>
        <taxon>Bacteria</taxon>
        <taxon>Raymondiibacteriota</taxon>
    </lineage>
</organism>
<dbReference type="EMBL" id="MFYX01000007">
    <property type="protein sequence ID" value="OGK07454.1"/>
    <property type="molecule type" value="Genomic_DNA"/>
</dbReference>
<protein>
    <submittedName>
        <fullName evidence="1">Uncharacterized protein</fullName>
    </submittedName>
</protein>
<gene>
    <name evidence="1" type="ORF">A2519_11185</name>
</gene>
<accession>A0A1F7FL51</accession>
<dbReference type="AlphaFoldDB" id="A0A1F7FL51"/>
<sequence>MKNSIVTMPAEACREMALTLIDNLPRDEFIKITDDIKMRARQRAFNALDQMRLAAKRGGLRRRDFDQALEKVRATKRNKRNRYRP</sequence>